<comment type="caution">
    <text evidence="2">The sequence shown here is derived from an EMBL/GenBank/DDBJ whole genome shotgun (WGS) entry which is preliminary data.</text>
</comment>
<gene>
    <name evidence="2" type="ORF">WAZ07_18265</name>
</gene>
<dbReference type="Proteomes" id="UP001372526">
    <property type="component" value="Unassembled WGS sequence"/>
</dbReference>
<dbReference type="EMBL" id="JBAWSX010000012">
    <property type="protein sequence ID" value="MEI4803202.1"/>
    <property type="molecule type" value="Genomic_DNA"/>
</dbReference>
<evidence type="ECO:0000313" key="3">
    <source>
        <dbReference type="Proteomes" id="UP001372526"/>
    </source>
</evidence>
<accession>A0ABU8FKJ2</accession>
<organism evidence="2 3">
    <name type="scientific">Bacillus bruguierae</name>
    <dbReference type="NCBI Taxonomy" id="3127667"/>
    <lineage>
        <taxon>Bacteria</taxon>
        <taxon>Bacillati</taxon>
        <taxon>Bacillota</taxon>
        <taxon>Bacilli</taxon>
        <taxon>Bacillales</taxon>
        <taxon>Bacillaceae</taxon>
        <taxon>Bacillus</taxon>
    </lineage>
</organism>
<sequence>MSKTDLDIGKLKPANKDDGYSRDRVTKISTDEGKLVLAGTGIYKYDEGKMSEDELFRKYNAKELTGGVSRPSNPELGFGAYALQDATTGEIVISFVGTQPSKDSFGDLKTDGALGLYNMLHLNLTPDQVEQANKFYEQVRKDHPNVKITIIGHSLGGGLANDVAVRHRGDNIEVLTLNPAPIPDKDVKGNVFDMENIRNVINKKDPLHIVARATDMVIPGKIYMMPNDERHSEAFRQSEFDNDRKLIRFQQPADFNDTGLDNKLTPLELCEDGGILYEALTGNKSNKYIEGLIASSIMRHPIVVEFLMIRDAPLLVSQVKSALSSAQATAIQFYEDVVNEISKTVDVAKEEVVEFSTQAISKIGDAVDAAKEEVVEFGTQAIGKIGDAVDAVKEEVVEFGTQAISKIGDAVGAAKEEVVEFSTLAINEIGKAVDAAIDLIETRLATCKEKVLEVLKAAFNAAIDFFAGALMVYLNPGEIMAIAREVAPSLLKDIVDVFKGDFVIDTNITAVVESHIRGYRQSLLTLFMSDSRKGVDRSLLGEISKDVKELAKDLSELKEDVSSAVTSMIAKDGELGTVAYY</sequence>
<reference evidence="2 3" key="1">
    <citation type="submission" date="2024-01" db="EMBL/GenBank/DDBJ databases">
        <title>Seven novel Bacillus-like species.</title>
        <authorList>
            <person name="Liu G."/>
        </authorList>
    </citation>
    <scope>NUCLEOTIDE SEQUENCE [LARGE SCALE GENOMIC DNA]</scope>
    <source>
        <strain evidence="2 3">FJAT-51639</strain>
    </source>
</reference>
<evidence type="ECO:0000313" key="2">
    <source>
        <dbReference type="EMBL" id="MEI4803202.1"/>
    </source>
</evidence>
<proteinExistence type="predicted"/>
<dbReference type="InterPro" id="IPR029058">
    <property type="entry name" value="AB_hydrolase_fold"/>
</dbReference>
<feature type="region of interest" description="Disordered" evidence="1">
    <location>
        <begin position="1"/>
        <end position="22"/>
    </location>
</feature>
<evidence type="ECO:0000256" key="1">
    <source>
        <dbReference type="SAM" id="MobiDB-lite"/>
    </source>
</evidence>
<dbReference type="Pfam" id="PF26363">
    <property type="entry name" value="Phospholipase-like"/>
    <property type="match status" value="1"/>
</dbReference>
<keyword evidence="3" id="KW-1185">Reference proteome</keyword>
<dbReference type="Gene3D" id="3.40.50.1820">
    <property type="entry name" value="alpha/beta hydrolase"/>
    <property type="match status" value="1"/>
</dbReference>
<dbReference type="RefSeq" id="WP_336473579.1">
    <property type="nucleotide sequence ID" value="NZ_JBAWSX010000012.1"/>
</dbReference>
<protein>
    <submittedName>
        <fullName evidence="2">Lipase</fullName>
    </submittedName>
</protein>
<name>A0ABU8FKJ2_9BACI</name>
<dbReference type="SUPFAM" id="SSF53474">
    <property type="entry name" value="alpha/beta-Hydrolases"/>
    <property type="match status" value="1"/>
</dbReference>